<accession>A0A8S5Q431</accession>
<name>A0A8S5Q431_9CAUD</name>
<evidence type="ECO:0000313" key="1">
    <source>
        <dbReference type="EMBL" id="DAE13882.1"/>
    </source>
</evidence>
<sequence>MISSVHLVITIPSIVAYIPFIHSKYVNIIIFNYCAA</sequence>
<reference evidence="1" key="1">
    <citation type="journal article" date="2021" name="Proc. Natl. Acad. Sci. U.S.A.">
        <title>A Catalog of Tens of Thousands of Viruses from Human Metagenomes Reveals Hidden Associations with Chronic Diseases.</title>
        <authorList>
            <person name="Tisza M.J."/>
            <person name="Buck C.B."/>
        </authorList>
    </citation>
    <scope>NUCLEOTIDE SEQUENCE</scope>
    <source>
        <strain evidence="1">CtAys2</strain>
    </source>
</reference>
<protein>
    <submittedName>
        <fullName evidence="1">Uncharacterized protein</fullName>
    </submittedName>
</protein>
<organism evidence="1">
    <name type="scientific">Myoviridae sp. ctAys2</name>
    <dbReference type="NCBI Taxonomy" id="2825044"/>
    <lineage>
        <taxon>Viruses</taxon>
        <taxon>Duplodnaviria</taxon>
        <taxon>Heunggongvirae</taxon>
        <taxon>Uroviricota</taxon>
        <taxon>Caudoviricetes</taxon>
    </lineage>
</organism>
<proteinExistence type="predicted"/>
<dbReference type="EMBL" id="BK015571">
    <property type="protein sequence ID" value="DAE13882.1"/>
    <property type="molecule type" value="Genomic_DNA"/>
</dbReference>